<reference evidence="2" key="1">
    <citation type="submission" date="2021-02" db="EMBL/GenBank/DDBJ databases">
        <authorList>
            <person name="Nowell W R."/>
        </authorList>
    </citation>
    <scope>NUCLEOTIDE SEQUENCE</scope>
</reference>
<feature type="compositionally biased region" description="Basic and acidic residues" evidence="1">
    <location>
        <begin position="3118"/>
        <end position="3127"/>
    </location>
</feature>
<feature type="region of interest" description="Disordered" evidence="1">
    <location>
        <begin position="5159"/>
        <end position="5189"/>
    </location>
</feature>
<feature type="compositionally biased region" description="Basic residues" evidence="1">
    <location>
        <begin position="7011"/>
        <end position="7025"/>
    </location>
</feature>
<feature type="compositionally biased region" description="Basic and acidic residues" evidence="1">
    <location>
        <begin position="2571"/>
        <end position="2581"/>
    </location>
</feature>
<feature type="region of interest" description="Disordered" evidence="1">
    <location>
        <begin position="458"/>
        <end position="549"/>
    </location>
</feature>
<dbReference type="Proteomes" id="UP000663836">
    <property type="component" value="Unassembled WGS sequence"/>
</dbReference>
<feature type="region of interest" description="Disordered" evidence="1">
    <location>
        <begin position="1009"/>
        <end position="1033"/>
    </location>
</feature>
<feature type="compositionally biased region" description="Acidic residues" evidence="1">
    <location>
        <begin position="7299"/>
        <end position="7310"/>
    </location>
</feature>
<feature type="compositionally biased region" description="Low complexity" evidence="1">
    <location>
        <begin position="6270"/>
        <end position="6291"/>
    </location>
</feature>
<feature type="region of interest" description="Disordered" evidence="1">
    <location>
        <begin position="6038"/>
        <end position="6088"/>
    </location>
</feature>
<feature type="compositionally biased region" description="Basic residues" evidence="1">
    <location>
        <begin position="5525"/>
        <end position="5534"/>
    </location>
</feature>
<feature type="region of interest" description="Disordered" evidence="1">
    <location>
        <begin position="6245"/>
        <end position="6336"/>
    </location>
</feature>
<feature type="compositionally biased region" description="Polar residues" evidence="1">
    <location>
        <begin position="5069"/>
        <end position="5081"/>
    </location>
</feature>
<feature type="compositionally biased region" description="Basic and acidic residues" evidence="1">
    <location>
        <begin position="466"/>
        <end position="489"/>
    </location>
</feature>
<feature type="compositionally biased region" description="Low complexity" evidence="1">
    <location>
        <begin position="5867"/>
        <end position="5885"/>
    </location>
</feature>
<feature type="region of interest" description="Disordered" evidence="1">
    <location>
        <begin position="6547"/>
        <end position="6578"/>
    </location>
</feature>
<feature type="region of interest" description="Disordered" evidence="1">
    <location>
        <begin position="5663"/>
        <end position="5754"/>
    </location>
</feature>
<feature type="compositionally biased region" description="Polar residues" evidence="1">
    <location>
        <begin position="5178"/>
        <end position="5188"/>
    </location>
</feature>
<feature type="compositionally biased region" description="Polar residues" evidence="1">
    <location>
        <begin position="7215"/>
        <end position="7226"/>
    </location>
</feature>
<feature type="compositionally biased region" description="Low complexity" evidence="1">
    <location>
        <begin position="6203"/>
        <end position="6221"/>
    </location>
</feature>
<feature type="compositionally biased region" description="Polar residues" evidence="1">
    <location>
        <begin position="5467"/>
        <end position="5490"/>
    </location>
</feature>
<feature type="compositionally biased region" description="Polar residues" evidence="1">
    <location>
        <begin position="7279"/>
        <end position="7293"/>
    </location>
</feature>
<feature type="region of interest" description="Disordered" evidence="1">
    <location>
        <begin position="3018"/>
        <end position="3043"/>
    </location>
</feature>
<feature type="region of interest" description="Disordered" evidence="1">
    <location>
        <begin position="1984"/>
        <end position="2003"/>
    </location>
</feature>
<feature type="compositionally biased region" description="Basic and acidic residues" evidence="1">
    <location>
        <begin position="6553"/>
        <end position="6562"/>
    </location>
</feature>
<feature type="region of interest" description="Disordered" evidence="1">
    <location>
        <begin position="7657"/>
        <end position="7678"/>
    </location>
</feature>
<feature type="region of interest" description="Disordered" evidence="1">
    <location>
        <begin position="721"/>
        <end position="747"/>
    </location>
</feature>
<feature type="compositionally biased region" description="Low complexity" evidence="1">
    <location>
        <begin position="5674"/>
        <end position="5693"/>
    </location>
</feature>
<feature type="compositionally biased region" description="Polar residues" evidence="1">
    <location>
        <begin position="6869"/>
        <end position="6892"/>
    </location>
</feature>
<dbReference type="PANTHER" id="PTHR35711:SF1">
    <property type="entry name" value="ECTODERMAL, ISOFORM F"/>
    <property type="match status" value="1"/>
</dbReference>
<sequence>MANRVSSSSSSYNRNNHRQNISSSNNRSSRSTHTTHTYASTNTFNTEPTYTTTPITGDPQTLHSYYVTSSNYHPPPPPTSPTNSLTRHYREYEPSYPSITRYRTPSSSSPFRKTHYLDDSDEEIINEEILEITDLNHYPTLIERWGDDTKTIVRQEGEFKFEDFVEFEETEPTVVEEILYELVYSGDKLKTCRQIDRSRSESRNFRKIKKRRTKRKRQLLDGSSYLTSQPSSRDTSGTRSPYYNDYRYSPERSSTPTQSSTLSSSWQSTGFIPNDKSSLDISIRNRLDDQNYVNYIRVNETDPFRSHTQVQYYPQTRITNHLQYNTFQTDLGNRQNKHFYDNIYDLPTTNDNTLHNIEEYIPVISEERGITKINLTPTNYDYANENLLMKNKIDTNKDTYDISSSDDLLTSTRTTDNKEQSRTNIIDQTSVQKEINNREPYHSANIEKQINKITASKYDELEKEDEEHSSTTEPTIREIMKDDETAGKDTDEDASFSDSEQIPSQSFMSDEQNQSLNLIKTTEEESHPSYLLSTNEKQDDHETISTTTTTATDSSINRINELETQLPTSDSIEKLSETTIDREQIKPMQTLETSSIEHVTQQLLPEYLIETKETSLEKTPETSIPTNISDEKKQSLFKDQTSSENDEELRSMLNSITAHLMPELPRYDDETEDEQSLLSEPKSSEEPISQDDQSVDSIVQKSIEDAKELWTQSHDQIGTVDQTKSQIDKTTVDQYDTEQDNKEKSSSIIPTTDNTISNIQETNLEKISLSTDSLVNIVEQIITDVKKPQDEQDIISQVPSSSVITDEISSTQLQSKQLFSQDVDDVANKQPLNINYLADIIYQINSQPFQSSLDKQQPIYIDAKKSIEPIRQEDRLSLIESTQPVITSDEQQQQQQLISSTSSITSEAIEKPTSKEDQSPIGFQSRKETDEQLSSDSLVNIVRQIHSMPQIIRLPSTDIKTKPTSIIEQEIKKPLVDSHVEIVTTNESIPSKSVDSSIQSVVDTFPSTSTTTLDETTLQKTTEEERTQDDKELTETERFTTIDKDLHDIPTTSSTTEARQVAAVDTTIEKPQARSLSTKEVIVTVPQPLVTAVTDHLPTVDHIVQPTIRTELQVQKTPIDSITEMTDLVTTKISPDVATTQQPFRKPTDLKQEVQPQIEESPLIKTAEVTTSENYPQSTKDTKQEDEAERLSLKALTEAVREILATPLTVHLPTADRTAHQILETEEILEKPTLTSVPEVTKPVEEILPSKVISTEEERRKSAEIKEEEELQQPSITPTVIEIVEETTTESHPPSVEDKVKEHEAERISSEALTEAVREILATPLTVHLPTVDHTVEQITDTEQALQKPTFTSVPEASKPVEEILPSELISIGEQRRKSPEIKEEELQQPSITTTVIETVEETTTESHPPSAEDKEKKHEAERISVDALTEAVREILAAPVTVHLPTVDHTVEQITDTEQVLQKPTFTSVPEASKPVEEILPSELISIGEQRRKSAEIKEEELQQPSITTTVIETVEETTTESHPPSVEDKEKEHEAERISSKALTEAVREILATPLTVHLPTVDHTARQIIETEEILEKPTLTSVPEVTKPIEEILPSKVISTEEEKRKSAEIKEEELQEPSIKPTVIETVEETTTESHPPSVEDKEKKHEAERISVDALTEAVREILATPVTVHLPTVDHTVEQITDAEQVLQKPTFTSVPEASKPVEEILPSELISIGEQRRKSAEIKEEELQQPSITPTVIEIVEETTTESHAPSVEDKEKEHEAERISSEALTEAVREILATPLTVHLPTVDHTAHQIIETEEILEKPTLTSVPEVTKPVEEVVPSKVISTEEERRKSAEIKEEELQQPSITPTVIETVEETTTESHPPSVEDKEKEHEAERISVDALTEAIREILATPATVHLPTVDHIIQQTTEPEQILEKPSFASVSEITKPVEEILPSEVISTEEERTKQADTKEEELQQPRRASTVIETVKETTTEYHPRSVEDKVKEHEAEHIPSETLTEIVREILATPITVHLPTVDHTLQEITETKQVLEIPSIESPPEVSKPVDEILSSQVISIEEQRRKSAEIQEEELQQPSITPTVIETVEETTTESHLPSTEEKAKEDEAERISSEALTEIVRDILFTPITVDFPRVGRAAEQTSRTEQLVEPQPIDSLSKIVKEAGQIITTPVATTNELLIEPRRSDEEVKQETSTTSSIIKTVEEPTSDGHIAPAEHAIIQDAAERISSEALAAAVRETLATPLTIHHPTRDDTVHEIIETEEVLEKPTLTSTPEVTKPVEEILSSEVILTNEERRKSAEIKEEELQQPSIKPTVIETIQETTTESHPPSAEDKEKEHEAERISVDALTEAVREILGAPVTVHLPTVDHSVEQITDTEQVLEKSSLTTLPEVTKPVEEVLPSQAITTEEQRTESRDTKQEELQQPSATLSLVKIVQEVTSELHPPSVEDKVKEHEGERIPSETLTGIVREILATPVTVHLPTVDHAIQQTTKSEQVLEKPSIETLSQITKPVEEAPSSEIITIEEERMKPTDIKQEELQQSSITTTVIETVEETTTESHPPSVEDKAKEDEAERISVDALTEAIREILATPATVHLPTVDHTIEQTTEPEQVFEKPSLTSVSEITKSSVEEVLPSEVISTEEERTKPTDTKEEKLEQPSITPTVIETVEETITESHLPSVEDKEKEHEAERISLDALTEAVREILATPATVHLPTVNHTIEQTTKVEQVLEKPSLTSVPEVTKPVEEVLPSEVTLTEEQRTKPQDTKQVELQQPSIASTVIETVEETTTESHVPSAEDKVKEHQGERIPSETLSKVVREILATPVTVHLPTVARNLQEITETGQVLEKPSFTSTTEVTKQVEEVPPSEVITTEKERAKPKDIKQEELQQSSITSVAFETIDESRTKDQALPVVDRTQEDLAEHISSEALTEAVREILATPVSVHLPTVDSISEKTTTTNEEEVEKPTGVPLSATSEEETGIILPAGARTEGKLQLSDTKPDEVQLLTQTPPVSESMKERTTEFRTSSAEDSTIDHGTEHLLSVSLSEAAPEPSDTSVSVQLPSIDSKPESVESVEQLVVIPETAVAEKIDTIPENVVSNETITMISDVEKTSVEKQHPASDLGETEEDESPSIDSLVGSAREILATPLTAYLPPIETDIGRSLDEKLFQEQLDSSTTTSKLEDIEKPVTAVRLPSVEETEHVPSDSLVEVTREILTTPSVKDKMETVLPLEDIKEPIDSLVTIVHEVVTSPERSITDINTKKKEISYVQPQFNEPDESISLISKLTSLEKDQIPLQSTITDTTEQPIKESPVQDIISGESELLLRPTIITSSTSPSADESLPYDENQFISSSLYTTINTIVNNAIINACDVLEQTIPDENDDQSFFSISSEDELPDQINTDINLTNDIGTKSLDDYYSISGLTNIVNSILKLPNEISPEFSIPHQDNKVIVSSKSDFDEHINITELPNIVDTNIKTLNIQTLLPEQSDITEEQTSLQRASAVKLTFRIDDVDQDISTTDAPTFFVPETPNSSEVNFRELYEHRHFISNDVEESPIHFTPIDRQESVQSTVTTASEEKKIIPDSPLAYYELQEKRHTLMSPQKSNEIEKPEQKSSSLTTWTTMQPLIDYEEKDMKQETTDINLDDHAYEYARRFDLESPSIMSNLPTREYRQVFGIPDDIVNTIDDMTHHIDQTLAMESKYDQSSIVSDDVKNLLSQPDEQFQSDDVQYTIPFNNVPVSDNVKRIIEALEALESDLLEQKDSLPLEKSSITKSVEDLINQQNVLSSNLLSTALDNDIKETLENQTIIFPSKDEFVEDDLLPKTIETKMFDDTIQDDILKNSELDSRYAELLEHIDNLEKPFVDLQSSSSSISENETIISDIKEEKDDDQYLQQRHDTLTDHITTLEDATNKNLLSDTDKQVVTSTDEKSTEDKINIDGLAKTIEQILATPFRTVISSSEKRAHEESMTDSNLQMTLEQILVQTQYPTTYVKLSPPIDTIPSSYEINDKQEEIQITEPHDEITISTSTDQEHILSKEETSDIKEKDSSTIFEKVTSAITDAFSIITGASPKSTTIEETIIPVDSSFHEEKDLLSKIPTAVTETTTSIESAPTTKQVVSPLVTEDETAVLTSPIENEKILEDEQQQTSTIDLLETTSILRPTIVPSTETPVTSLSKEAELIQQDYPEIISTPVAGHFSSSDVYHAYKQPVEPIVEQKPDSSSIIDKATTIVTNIISSVTSALPTTETTEDSTSTIKSTVLHEEVSPPVISKSEISVAKPSLNEQDIEKEQTPSTGILNKLKNLLPSGLLSTETEHITSEETTPIIKEDQVPISSSFPESTVTTVSEEHLTKPIEPIVKMPEIEEVPSSIAGYFSSSDVYHAYKQPTEPIIQKEPESSSIIDKATTIVTNIISSITSALPTTETTEDSTSTIKSTILYEEVSPPVISESEISVAKPSLDEQDIEKEQTTSTGILNKLKNLLPSGLLSTETEHITSEETTPVIKEDQVPLSSSFPESTVTTVSEEHLAKPTKPIVKMPEIEEVPSSIAGYFSSSDVYHAYKQPTEPIIEKEQEPSGIIDKATAIVGSIISSLASAPSTTKTPDEDRLTSKSVIIDKEIPSASLTESEINVTKSSSDEQHIVHEPVSSTGLLEIMMNFLPSSLQSTKIEEISSETPSAPVKDEEETVISSVTDTSETRKFEEHVTKSIKPQVEMAKPEEVPSSVAGYFSSSDVYHAYKQPVEPMIEEESKSPIIVEKATSILNNIIFNFTPATPTLESADETTPTIQSPIIDQPISSVPVTEKEISISKPSLDEQDIEKEQTTSTGILNKLKNLLPSGLLSTDTEHITSEEITPVIKEDQIPLSSSFPESTMTTVSEEHLTKPTEPIVKMPETEEVPSSIAGYFSSSDVYHAYKQPVEPMIAKEEHSSSFIGKVTSVVENIISSVSSSLPTTIRSADIPISDDTSSSKVNIVESQPPNVIENIMSSTESSITHDKVEPSTEEVEEIVVSKPLEEPEKKKEDIRQEESSTGLVEFMKNVLATIIPSVTSTKVSTEEEIQTGDDKETMSSSLSEAKTTSEISEKSLTESSLPVVEIQQQKDVISHSLSDTTESDISPVEKLSIEQVIEEKDLTSGTDEGISSITDALSAIPYTLPTSTPLFDTHKEKLPSDDDQTEISESSLQTPLTDESKRHGIFDIVLQPTSSFDEITSTLVSFDEKSTTPELSSTLPEKSMDNNQLENSNVNEVKETLIETAKEILAVPLQSAVDTYEKIISTQEQLASPISSPSKVITSDYPSLTKQDKVVDSEIERLSATDQQSIDDSDKHKSIINITEEIKTQDQDEKKPSQQLQVIGDDYAWYSSHYTIADADAKMGQLYEELSHTLKQLEQRPRPTTLEFSPEPHEKISIPDYDRQVLVETQDTREKVHELAQISTTITTTITTPQDEQYKDEDEDDFQVAHHRKRIPSSSTTVHKRTSSPTMIPSKTTHSPDIDLVPLALHGHPVSPISSSSSSISQTTTSSSSSKKKNKKQKKDKKEMMLFEAPIPTISDADKYKSDVVQSEVIEEHIETTKSEQLPPVTTIDDSHKIDQPSDKLKHEIEQLQQTMDEPKQTLPDRTSEQQHSELLSASIASDIIEPQQIDDDNNNDSTSSDASQWLSSSFTTFPEDNKLDTHTTTTTEQTIVTQTSTTTSSADHELLKSESLSTSSATKKKKSKQQSTDQVKIQPSEIQSLPLTIEEPKVESKPTLTTSPPVKTTITTIPIKAFSSPEEEEEVIDDNEGFRVVSYRKHVPSTAGYEKTLPSSTKATSKQRISSDIDPKHGTVQRRQVSSIPVPTSTITTVPQTTTTKTKTKHKIHKKETTLFDAPSGSSPSTDTDGISSSSIDSSRHKHIEQQPIDQHKTISSSSTSQLKPLSSNILISDISPSLTTEVESKQQSKDDEKTLQSQIPSITIHESRVQSEPIISLPIKPSTTTFRVKASTSPDEEEEGEDDEGFQVVRYRKRISSAPRSGKTLPPIPPQTHKQNLGRGIDLKPFIIHGRHGSGSRSIPRTTTGSQISSHKRQQIRPKQDRQQMPPLNIPHSPTSKETNIMSSFNIENKTSEQTKQPISDKVQRINDPTLLQSSFINQKPSENIKQVQSTDIEQQPILPIVESKPLEQKEIETILEPLPTTVSSLVDQSIQQIVQEYLVPTKDEIKHIVQQQSSIKEPISSTTPTTTETQKSTIIEDEDNDDGFRVVRYRKHVPSTTIISQQPSLSSDTDKKPVTISKRQTSPSSLTSTTPTSTVLPTTTTQKKKPKKTKETTVKTDITSPSSTTDTDLISSSKEESTKRTTTTTKHIQKVIESQIPTKDVSSIHPDKEIIIPIEDHKSIQSINLTDIVQKTSDDIQDQNQIQSIKSATSPTVTSADTSEELFKKPKKKHKRSKREPSGLETSTPSDEISSTTDNILTTKPITSTSTEEKSEKILLKEETLLPQTIEPITPIDDEQIKTISTKKHSKKRKKKVHTIEKQDQDDDLLTSSTASTTDKDSSSTAAVGVTIPMKSTFLDSSTKTHLKSDDNKQELESTTTQNKKKKSKILESTIHTTTPTVTSKILPEKITDVQFKFKKGGELIVTNQSSLERSPREWGTVKFTSDESNLLQQDKPSLSIEQTSLEQLPIENESKIEQTIDNETSIEQTRKSIESSETGGEADLGAYRDQTGRLRRKKPRKHTSKSSTSDDIISSTLEPQTSEEIKLDHQTISEHWAAVLASPISNIDEEQKIPSEQIHNEHTFEDDDDDTNEKNSKLDTFLPEYIRQTIKTKSSLRSSSLNDDRSKLSSHEASPSITHTRSTGIVFPSSSNRSTTSTDTSESESRKYLRESLDEETHSTEDSSFISTSNQTEHDTILTSSSLPPTGSIRKKKQRPKMLKKDIEAKTLLTHEFDDTPLTITEIQPSSSSIIESTKDDESFLSSIRHQFSSAISTISDSFTSALSLHKPPITDEQITIQSDEPVPSTDEPSIIPITTSTESTISTRKKPSTRSPRKRSKRDSGPDYEILTSPASDDAEQSFTNIKTIPTISTSIDNDQTDFIKVETHKHQSRQRTLSGRHVSNTEENNEQQAILADDEEDEDFTTKPIVVHGTGSSTNIQTPIESTIEQQDSSSATTTTTTTTTKRRRHKQKSKGEEVEFIAQVPDEVKPDKQDIISDQQTTTTNEQLRPVQGFHSYTPNKYQYNQYEEVPTGSNEQSSLPTPPPPPPTTTTTTTTTAASDDTIVTRGFSLWLQKGKENESIPSPSLKKDESSTTGSGLTRAMQSLIIQPVDTDNDEEEDEEDSWNGPRAKKPTYTSGVRIEKCIHTTSGYNINHPRSTTVSPWLMSQSNENSYQDDQSKYDPDDEEDSINDVSERQQLSHPINTQFSTREERQRHLNNLADLTFQTTLSNLSSSTSSLSSAAKWNETSIRSDDNNQQQANFTDDDVQRCLGEFFYRESLAADTLQAEQRTITSLDDLVLKPSQLSEETDDDDNDNDDNDNDDDDNDNDDDDDDDNDGQRNRNNNNNINNSSHSINFDEWAHFLECQYDQQLFSSSVPSSLNTEQNLLTSYECSYARELGEDTLISDADRSNVIDYVQHTDDNERQRYGDFTLVDDDSIVPELITNCPVLSSNPNSQLSCRHKPSETFQRWRNQSNREQVESSSNLSNVTISTENQNDDEIFIYHSDGGLSRRVRPTT</sequence>
<evidence type="ECO:0000256" key="1">
    <source>
        <dbReference type="SAM" id="MobiDB-lite"/>
    </source>
</evidence>
<feature type="compositionally biased region" description="Low complexity" evidence="1">
    <location>
        <begin position="5902"/>
        <end position="5916"/>
    </location>
</feature>
<feature type="region of interest" description="Disordered" evidence="1">
    <location>
        <begin position="612"/>
        <end position="648"/>
    </location>
</feature>
<feature type="region of interest" description="Disordered" evidence="1">
    <location>
        <begin position="6800"/>
        <end position="6905"/>
    </location>
</feature>
<feature type="compositionally biased region" description="Low complexity" evidence="1">
    <location>
        <begin position="5745"/>
        <end position="5754"/>
    </location>
</feature>
<feature type="region of interest" description="Disordered" evidence="1">
    <location>
        <begin position="7130"/>
        <end position="7178"/>
    </location>
</feature>
<feature type="compositionally biased region" description="Basic residues" evidence="1">
    <location>
        <begin position="6491"/>
        <end position="6503"/>
    </location>
</feature>
<feature type="compositionally biased region" description="Basic and acidic residues" evidence="1">
    <location>
        <begin position="1411"/>
        <end position="1420"/>
    </location>
</feature>
<feature type="region of interest" description="Disordered" evidence="1">
    <location>
        <begin position="6389"/>
        <end position="6462"/>
    </location>
</feature>
<dbReference type="PANTHER" id="PTHR35711">
    <property type="entry name" value="EXPRESSED PROTEIN"/>
    <property type="match status" value="1"/>
</dbReference>
<feature type="region of interest" description="Disordered" evidence="1">
    <location>
        <begin position="1633"/>
        <end position="1652"/>
    </location>
</feature>
<feature type="region of interest" description="Disordered" evidence="1">
    <location>
        <begin position="7072"/>
        <end position="7107"/>
    </location>
</feature>
<feature type="compositionally biased region" description="Polar residues" evidence="1">
    <location>
        <begin position="97"/>
        <end position="111"/>
    </location>
</feature>
<feature type="region of interest" description="Disordered" evidence="1">
    <location>
        <begin position="6202"/>
        <end position="6221"/>
    </location>
</feature>
<feature type="compositionally biased region" description="Acidic residues" evidence="1">
    <location>
        <begin position="5983"/>
        <end position="5994"/>
    </location>
</feature>
<feature type="compositionally biased region" description="Polar residues" evidence="1">
    <location>
        <begin position="7079"/>
        <end position="7097"/>
    </location>
</feature>
<feature type="region of interest" description="Disordered" evidence="1">
    <location>
        <begin position="5055"/>
        <end position="5087"/>
    </location>
</feature>
<feature type="compositionally biased region" description="Polar residues" evidence="1">
    <location>
        <begin position="5801"/>
        <end position="5812"/>
    </location>
</feature>
<feature type="region of interest" description="Disordered" evidence="1">
    <location>
        <begin position="7356"/>
        <end position="7386"/>
    </location>
</feature>
<feature type="compositionally biased region" description="Polar residues" evidence="1">
    <location>
        <begin position="224"/>
        <end position="241"/>
    </location>
</feature>
<feature type="region of interest" description="Disordered" evidence="1">
    <location>
        <begin position="3118"/>
        <end position="3143"/>
    </location>
</feature>
<feature type="compositionally biased region" description="Polar residues" evidence="1">
    <location>
        <begin position="7130"/>
        <end position="7141"/>
    </location>
</feature>
<feature type="region of interest" description="Disordered" evidence="1">
    <location>
        <begin position="5218"/>
        <end position="5238"/>
    </location>
</feature>
<feature type="region of interest" description="Disordered" evidence="1">
    <location>
        <begin position="5795"/>
        <end position="5830"/>
    </location>
</feature>
<feature type="region of interest" description="Disordered" evidence="1">
    <location>
        <begin position="7215"/>
        <end position="7249"/>
    </location>
</feature>
<feature type="compositionally biased region" description="Acidic residues" evidence="1">
    <location>
        <begin position="7493"/>
        <end position="7522"/>
    </location>
</feature>
<feature type="compositionally biased region" description="Low complexity" evidence="1">
    <location>
        <begin position="6305"/>
        <end position="6322"/>
    </location>
</feature>
<feature type="compositionally biased region" description="Polar residues" evidence="1">
    <location>
        <begin position="6398"/>
        <end position="6407"/>
    </location>
</feature>
<feature type="region of interest" description="Disordered" evidence="1">
    <location>
        <begin position="6487"/>
        <end position="6531"/>
    </location>
</feature>
<feature type="region of interest" description="Disordered" evidence="1">
    <location>
        <begin position="1401"/>
        <end position="1420"/>
    </location>
</feature>
<feature type="compositionally biased region" description="Low complexity" evidence="1">
    <location>
        <begin position="7527"/>
        <end position="7536"/>
    </location>
</feature>
<feature type="compositionally biased region" description="Low complexity" evidence="1">
    <location>
        <begin position="6991"/>
        <end position="7010"/>
    </location>
</feature>
<feature type="compositionally biased region" description="Basic and acidic residues" evidence="1">
    <location>
        <begin position="2107"/>
        <end position="2118"/>
    </location>
</feature>
<feature type="region of interest" description="Disordered" evidence="1">
    <location>
        <begin position="2795"/>
        <end position="2816"/>
    </location>
</feature>
<feature type="region of interest" description="Disordered" evidence="1">
    <location>
        <begin position="2097"/>
        <end position="2118"/>
    </location>
</feature>
<feature type="compositionally biased region" description="Basic and acidic residues" evidence="1">
    <location>
        <begin position="2804"/>
        <end position="2816"/>
    </location>
</feature>
<evidence type="ECO:0000313" key="3">
    <source>
        <dbReference type="Proteomes" id="UP000663836"/>
    </source>
</evidence>
<feature type="compositionally biased region" description="Basic and acidic residues" evidence="1">
    <location>
        <begin position="2417"/>
        <end position="2430"/>
    </location>
</feature>
<proteinExistence type="predicted"/>
<feature type="region of interest" description="Disordered" evidence="1">
    <location>
        <begin position="1"/>
        <end position="114"/>
    </location>
</feature>
<feature type="region of interest" description="Disordered" evidence="1">
    <location>
        <begin position="885"/>
        <end position="934"/>
    </location>
</feature>
<feature type="compositionally biased region" description="Basic residues" evidence="1">
    <location>
        <begin position="6700"/>
        <end position="6711"/>
    </location>
</feature>
<accession>A0A818NFX8</accession>
<feature type="region of interest" description="Disordered" evidence="1">
    <location>
        <begin position="6982"/>
        <end position="7047"/>
    </location>
</feature>
<feature type="region of interest" description="Disordered" evidence="1">
    <location>
        <begin position="7484"/>
        <end position="7537"/>
    </location>
</feature>
<feature type="compositionally biased region" description="Low complexity" evidence="1">
    <location>
        <begin position="886"/>
        <end position="906"/>
    </location>
</feature>
<feature type="region of interest" description="Disordered" evidence="1">
    <location>
        <begin position="7261"/>
        <end position="7320"/>
    </location>
</feature>
<feature type="compositionally biased region" description="Low complexity" evidence="1">
    <location>
        <begin position="1"/>
        <end position="61"/>
    </location>
</feature>
<feature type="compositionally biased region" description="Low complexity" evidence="1">
    <location>
        <begin position="5506"/>
        <end position="5524"/>
    </location>
</feature>
<feature type="compositionally biased region" description="Basic residues" evidence="1">
    <location>
        <begin position="6896"/>
        <end position="6905"/>
    </location>
</feature>
<feature type="region of interest" description="Disordered" evidence="1">
    <location>
        <begin position="668"/>
        <end position="695"/>
    </location>
</feature>
<feature type="region of interest" description="Disordered" evidence="1">
    <location>
        <begin position="1165"/>
        <end position="1188"/>
    </location>
</feature>
<feature type="compositionally biased region" description="Polar residues" evidence="1">
    <location>
        <begin position="1168"/>
        <end position="1179"/>
    </location>
</feature>
<evidence type="ECO:0000313" key="2">
    <source>
        <dbReference type="EMBL" id="CAF3604517.1"/>
    </source>
</evidence>
<feature type="compositionally biased region" description="Polar residues" evidence="1">
    <location>
        <begin position="6044"/>
        <end position="6058"/>
    </location>
</feature>
<feature type="compositionally biased region" description="Low complexity" evidence="1">
    <location>
        <begin position="6836"/>
        <end position="6847"/>
    </location>
</feature>
<feature type="compositionally biased region" description="Low complexity" evidence="1">
    <location>
        <begin position="1009"/>
        <end position="1020"/>
    </location>
</feature>
<feature type="compositionally biased region" description="Low complexity" evidence="1">
    <location>
        <begin position="253"/>
        <end position="267"/>
    </location>
</feature>
<feature type="region of interest" description="Disordered" evidence="1">
    <location>
        <begin position="211"/>
        <end position="267"/>
    </location>
</feature>
<organism evidence="2 3">
    <name type="scientific">Rotaria sordida</name>
    <dbReference type="NCBI Taxonomy" id="392033"/>
    <lineage>
        <taxon>Eukaryota</taxon>
        <taxon>Metazoa</taxon>
        <taxon>Spiralia</taxon>
        <taxon>Gnathifera</taxon>
        <taxon>Rotifera</taxon>
        <taxon>Eurotatoria</taxon>
        <taxon>Bdelloidea</taxon>
        <taxon>Philodinida</taxon>
        <taxon>Philodinidae</taxon>
        <taxon>Rotaria</taxon>
    </lineage>
</organism>
<feature type="compositionally biased region" description="Basic residues" evidence="1">
    <location>
        <begin position="6415"/>
        <end position="6424"/>
    </location>
</feature>
<feature type="compositionally biased region" description="Basic and acidic residues" evidence="1">
    <location>
        <begin position="908"/>
        <end position="918"/>
    </location>
</feature>
<feature type="region of interest" description="Disordered" evidence="1">
    <location>
        <begin position="2561"/>
        <end position="2581"/>
    </location>
</feature>
<feature type="region of interest" description="Disordered" evidence="1">
    <location>
        <begin position="5974"/>
        <end position="6026"/>
    </location>
</feature>
<feature type="compositionally biased region" description="Basic and acidic residues" evidence="1">
    <location>
        <begin position="1021"/>
        <end position="1033"/>
    </location>
</feature>
<feature type="compositionally biased region" description="Polar residues" evidence="1">
    <location>
        <begin position="5223"/>
        <end position="5238"/>
    </location>
</feature>
<feature type="compositionally biased region" description="Polar residues" evidence="1">
    <location>
        <begin position="6430"/>
        <end position="6455"/>
    </location>
</feature>
<feature type="region of interest" description="Disordered" evidence="1">
    <location>
        <begin position="5567"/>
        <end position="5590"/>
    </location>
</feature>
<feature type="region of interest" description="Disordered" evidence="1">
    <location>
        <begin position="2411"/>
        <end position="2431"/>
    </location>
</feature>
<dbReference type="EMBL" id="CAJOBD010000177">
    <property type="protein sequence ID" value="CAF3604517.1"/>
    <property type="molecule type" value="Genomic_DNA"/>
</dbReference>
<feature type="region of interest" description="Disordered" evidence="1">
    <location>
        <begin position="6664"/>
        <end position="6730"/>
    </location>
</feature>
<gene>
    <name evidence="2" type="ORF">JBS370_LOCUS3965</name>
</gene>
<feature type="compositionally biased region" description="Low complexity" evidence="1">
    <location>
        <begin position="6712"/>
        <end position="6723"/>
    </location>
</feature>
<comment type="caution">
    <text evidence="2">The sequence shown here is derived from an EMBL/GenBank/DDBJ whole genome shotgun (WGS) entry which is preliminary data.</text>
</comment>
<feature type="compositionally biased region" description="Polar residues" evidence="1">
    <location>
        <begin position="6245"/>
        <end position="6257"/>
    </location>
</feature>
<protein>
    <submittedName>
        <fullName evidence="2">Uncharacterized protein</fullName>
    </submittedName>
</protein>
<feature type="region of interest" description="Disordered" evidence="1">
    <location>
        <begin position="5442"/>
        <end position="5540"/>
    </location>
</feature>
<feature type="region of interest" description="Disordered" evidence="1">
    <location>
        <begin position="5845"/>
        <end position="5917"/>
    </location>
</feature>
<name>A0A818NFX8_9BILA</name>
<feature type="compositionally biased region" description="Basic and acidic residues" evidence="1">
    <location>
        <begin position="6850"/>
        <end position="6868"/>
    </location>
</feature>
<feature type="compositionally biased region" description="Polar residues" evidence="1">
    <location>
        <begin position="6818"/>
        <end position="6830"/>
    </location>
</feature>
<feature type="compositionally biased region" description="Basic and acidic residues" evidence="1">
    <location>
        <begin position="1643"/>
        <end position="1652"/>
    </location>
</feature>
<feature type="compositionally biased region" description="Polar residues" evidence="1">
    <location>
        <begin position="496"/>
        <end position="520"/>
    </location>
</feature>